<keyword evidence="3" id="KW-1185">Reference proteome</keyword>
<feature type="compositionally biased region" description="Polar residues" evidence="1">
    <location>
        <begin position="86"/>
        <end position="104"/>
    </location>
</feature>
<organism evidence="2 3">
    <name type="scientific">Melipona bicolor</name>
    <dbReference type="NCBI Taxonomy" id="60889"/>
    <lineage>
        <taxon>Eukaryota</taxon>
        <taxon>Metazoa</taxon>
        <taxon>Ecdysozoa</taxon>
        <taxon>Arthropoda</taxon>
        <taxon>Hexapoda</taxon>
        <taxon>Insecta</taxon>
        <taxon>Pterygota</taxon>
        <taxon>Neoptera</taxon>
        <taxon>Endopterygota</taxon>
        <taxon>Hymenoptera</taxon>
        <taxon>Apocrita</taxon>
        <taxon>Aculeata</taxon>
        <taxon>Apoidea</taxon>
        <taxon>Anthophila</taxon>
        <taxon>Apidae</taxon>
        <taxon>Melipona</taxon>
    </lineage>
</organism>
<evidence type="ECO:0000256" key="1">
    <source>
        <dbReference type="SAM" id="MobiDB-lite"/>
    </source>
</evidence>
<sequence length="104" mass="11609">MKTSFGVLPRDCRMIVVAEPRGRPADVSPRPNQTTPEAVRDNQPSNNLPPSECSVAWMANQNTTLRPFRDPPQFTPNKDGVKSPGNHVQNYPPNSTQILQHINH</sequence>
<evidence type="ECO:0000313" key="3">
    <source>
        <dbReference type="Proteomes" id="UP001177670"/>
    </source>
</evidence>
<proteinExistence type="predicted"/>
<comment type="caution">
    <text evidence="2">The sequence shown here is derived from an EMBL/GenBank/DDBJ whole genome shotgun (WGS) entry which is preliminary data.</text>
</comment>
<evidence type="ECO:0000313" key="2">
    <source>
        <dbReference type="EMBL" id="KAK1132905.1"/>
    </source>
</evidence>
<protein>
    <submittedName>
        <fullName evidence="2">Uncharacterized protein</fullName>
    </submittedName>
</protein>
<name>A0AA40G8Y0_9HYME</name>
<accession>A0AA40G8Y0</accession>
<feature type="compositionally biased region" description="Polar residues" evidence="1">
    <location>
        <begin position="30"/>
        <end position="49"/>
    </location>
</feature>
<reference evidence="2" key="1">
    <citation type="submission" date="2021-10" db="EMBL/GenBank/DDBJ databases">
        <title>Melipona bicolor Genome sequencing and assembly.</title>
        <authorList>
            <person name="Araujo N.S."/>
            <person name="Arias M.C."/>
        </authorList>
    </citation>
    <scope>NUCLEOTIDE SEQUENCE</scope>
    <source>
        <strain evidence="2">USP_2M_L1-L4_2017</strain>
        <tissue evidence="2">Whole body</tissue>
    </source>
</reference>
<gene>
    <name evidence="2" type="ORF">K0M31_014273</name>
</gene>
<feature type="region of interest" description="Disordered" evidence="1">
    <location>
        <begin position="19"/>
        <end position="104"/>
    </location>
</feature>
<dbReference type="EMBL" id="JAHYIQ010000004">
    <property type="protein sequence ID" value="KAK1132905.1"/>
    <property type="molecule type" value="Genomic_DNA"/>
</dbReference>
<dbReference type="AlphaFoldDB" id="A0AA40G8Y0"/>
<dbReference type="Proteomes" id="UP001177670">
    <property type="component" value="Unassembled WGS sequence"/>
</dbReference>